<evidence type="ECO:0000313" key="2">
    <source>
        <dbReference type="EMBL" id="TKY87961.1"/>
    </source>
</evidence>
<evidence type="ECO:0000256" key="1">
    <source>
        <dbReference type="SAM" id="SignalP"/>
    </source>
</evidence>
<proteinExistence type="predicted"/>
<dbReference type="GeneID" id="40725952"/>
<dbReference type="Proteomes" id="UP000306050">
    <property type="component" value="Chromosome SGRAM_19"/>
</dbReference>
<evidence type="ECO:0000313" key="3">
    <source>
        <dbReference type="Proteomes" id="UP000306050"/>
    </source>
</evidence>
<reference evidence="2 3" key="1">
    <citation type="submission" date="2019-05" db="EMBL/GenBank/DDBJ databases">
        <title>Sporisorium graminicola CBS 10092 draft sequencing and annotation.</title>
        <authorList>
            <person name="Solano-Gonzalez S."/>
            <person name="Caddick M.X."/>
            <person name="Darby A."/>
        </authorList>
    </citation>
    <scope>NUCLEOTIDE SEQUENCE [LARGE SCALE GENOMIC DNA]</scope>
    <source>
        <strain evidence="2 3">CBS 10092</strain>
    </source>
</reference>
<gene>
    <name evidence="2" type="ORF">EX895_003057</name>
</gene>
<organism evidence="2 3">
    <name type="scientific">Sporisorium graminicola</name>
    <dbReference type="NCBI Taxonomy" id="280036"/>
    <lineage>
        <taxon>Eukaryota</taxon>
        <taxon>Fungi</taxon>
        <taxon>Dikarya</taxon>
        <taxon>Basidiomycota</taxon>
        <taxon>Ustilaginomycotina</taxon>
        <taxon>Ustilaginomycetes</taxon>
        <taxon>Ustilaginales</taxon>
        <taxon>Ustilaginaceae</taxon>
        <taxon>Sporisorium</taxon>
    </lineage>
</organism>
<keyword evidence="3" id="KW-1185">Reference proteome</keyword>
<dbReference type="KEGG" id="sgra:EX895_003057"/>
<protein>
    <submittedName>
        <fullName evidence="2">Uncharacterized protein</fullName>
    </submittedName>
</protein>
<feature type="chain" id="PRO_5020539554" evidence="1">
    <location>
        <begin position="23"/>
        <end position="214"/>
    </location>
</feature>
<comment type="caution">
    <text evidence="2">The sequence shown here is derived from an EMBL/GenBank/DDBJ whole genome shotgun (WGS) entry which is preliminary data.</text>
</comment>
<keyword evidence="1" id="KW-0732">Signal</keyword>
<dbReference type="EMBL" id="SRRM01000011">
    <property type="protein sequence ID" value="TKY87961.1"/>
    <property type="molecule type" value="Genomic_DNA"/>
</dbReference>
<dbReference type="OrthoDB" id="10460798at2759"/>
<sequence>MLFRVSVLWLPLAMLYFGLVQAPNPFRDPQTGRFQRGTTSQVASTAAQGAGDASNRYWPETQVPTEIMRGLVKEDHGILYHVPFVALPGNKDIMIKKLGEVLKNPNTKVSHRFHDGTTYFLVPGRHYANSEFPRWETFFAGPPAGVSREQSQLFIIGKVWPVVDSTNRVFNFKYQALALRSTADASGKQQLINSFGTTRANLVPFQQLLNTMRI</sequence>
<name>A0A4U7KTT8_9BASI</name>
<feature type="signal peptide" evidence="1">
    <location>
        <begin position="1"/>
        <end position="22"/>
    </location>
</feature>
<accession>A0A4U7KTT8</accession>
<dbReference type="RefSeq" id="XP_029739946.1">
    <property type="nucleotide sequence ID" value="XM_029883655.1"/>
</dbReference>
<dbReference type="AlphaFoldDB" id="A0A4U7KTT8"/>